<dbReference type="EMBL" id="LDJJ01000017">
    <property type="protein sequence ID" value="KRG69514.1"/>
    <property type="molecule type" value="Genomic_DNA"/>
</dbReference>
<keyword evidence="3" id="KW-1185">Reference proteome</keyword>
<evidence type="ECO:0000313" key="3">
    <source>
        <dbReference type="Proteomes" id="UP000051863"/>
    </source>
</evidence>
<protein>
    <recommendedName>
        <fullName evidence="4">DUF2809 domain-containing protein</fullName>
    </recommendedName>
</protein>
<feature type="transmembrane region" description="Helical" evidence="1">
    <location>
        <begin position="101"/>
        <end position="122"/>
    </location>
</feature>
<feature type="transmembrane region" description="Helical" evidence="1">
    <location>
        <begin position="60"/>
        <end position="81"/>
    </location>
</feature>
<evidence type="ECO:0000313" key="2">
    <source>
        <dbReference type="EMBL" id="KRG69514.1"/>
    </source>
</evidence>
<comment type="caution">
    <text evidence="2">The sequence shown here is derived from an EMBL/GenBank/DDBJ whole genome shotgun (WGS) entry which is preliminary data.</text>
</comment>
<dbReference type="PATRIC" id="fig|405446.3.peg.622"/>
<dbReference type="OrthoDB" id="5360192at2"/>
<sequence length="131" mass="14896">MRLFGLSRRHILLAMLLFAIEVVIAARLPHVSWVRAYLGDVLVVVLLYAMVRSVLRINDYLVLLMVFVFACGIEMAQYFHVAERLGYVRGDVMYTVIGNTFSWGDIVCYAVGCIATAVIVLLSRTLFRIHR</sequence>
<keyword evidence="1" id="KW-0812">Transmembrane</keyword>
<keyword evidence="1" id="KW-1133">Transmembrane helix</keyword>
<proteinExistence type="predicted"/>
<accession>A0A0R0CT80</accession>
<name>A0A0R0CT80_9GAMM</name>
<dbReference type="AlphaFoldDB" id="A0A0R0CT80"/>
<reference evidence="2 3" key="1">
    <citation type="submission" date="2015-05" db="EMBL/GenBank/DDBJ databases">
        <title>Genome sequencing and analysis of members of genus Stenotrophomonas.</title>
        <authorList>
            <person name="Patil P.P."/>
            <person name="Midha S."/>
            <person name="Patil P.B."/>
        </authorList>
    </citation>
    <scope>NUCLEOTIDE SEQUENCE [LARGE SCALE GENOMIC DNA]</scope>
    <source>
        <strain evidence="2 3">DSM 18941</strain>
    </source>
</reference>
<dbReference type="Pfam" id="PF10990">
    <property type="entry name" value="DUF2809"/>
    <property type="match status" value="1"/>
</dbReference>
<feature type="transmembrane region" description="Helical" evidence="1">
    <location>
        <begin position="35"/>
        <end position="51"/>
    </location>
</feature>
<dbReference type="Proteomes" id="UP000051863">
    <property type="component" value="Unassembled WGS sequence"/>
</dbReference>
<gene>
    <name evidence="2" type="ORF">ABB27_06445</name>
</gene>
<evidence type="ECO:0000256" key="1">
    <source>
        <dbReference type="SAM" id="Phobius"/>
    </source>
</evidence>
<organism evidence="2 3">
    <name type="scientific">Stenotrophomonas terrae</name>
    <dbReference type="NCBI Taxonomy" id="405446"/>
    <lineage>
        <taxon>Bacteria</taxon>
        <taxon>Pseudomonadati</taxon>
        <taxon>Pseudomonadota</taxon>
        <taxon>Gammaproteobacteria</taxon>
        <taxon>Lysobacterales</taxon>
        <taxon>Lysobacteraceae</taxon>
        <taxon>Stenotrophomonas</taxon>
    </lineage>
</organism>
<dbReference type="InterPro" id="IPR021257">
    <property type="entry name" value="DUF2809"/>
</dbReference>
<evidence type="ECO:0008006" key="4">
    <source>
        <dbReference type="Google" id="ProtNLM"/>
    </source>
</evidence>
<keyword evidence="1" id="KW-0472">Membrane</keyword>